<dbReference type="Proteomes" id="UP000032120">
    <property type="component" value="Unassembled WGS sequence"/>
</dbReference>
<keyword evidence="2" id="KW-1003">Cell membrane</keyword>
<name>A0A0D0HYQ2_9MICO</name>
<evidence type="ECO:0000313" key="8">
    <source>
        <dbReference type="EMBL" id="KIP52726.1"/>
    </source>
</evidence>
<keyword evidence="5 6" id="KW-0472">Membrane</keyword>
<reference evidence="8 9" key="1">
    <citation type="submission" date="2015-01" db="EMBL/GenBank/DDBJ databases">
        <title>Draft genome sequence of Leucobacter komagatae strain VKM ST2845.</title>
        <authorList>
            <person name="Karlyshev A.V."/>
            <person name="Kudryashova E.B."/>
        </authorList>
    </citation>
    <scope>NUCLEOTIDE SEQUENCE [LARGE SCALE GENOMIC DNA]</scope>
    <source>
        <strain evidence="8 9">VKM ST2845</strain>
    </source>
</reference>
<feature type="transmembrane region" description="Helical" evidence="6">
    <location>
        <begin position="12"/>
        <end position="31"/>
    </location>
</feature>
<comment type="caution">
    <text evidence="8">The sequence shown here is derived from an EMBL/GenBank/DDBJ whole genome shotgun (WGS) entry which is preliminary data.</text>
</comment>
<comment type="subcellular location">
    <subcellularLocation>
        <location evidence="1">Cell membrane</location>
        <topology evidence="1">Multi-pass membrane protein</topology>
    </subcellularLocation>
</comment>
<evidence type="ECO:0000259" key="7">
    <source>
        <dbReference type="Pfam" id="PF12823"/>
    </source>
</evidence>
<keyword evidence="4 6" id="KW-1133">Transmembrane helix</keyword>
<dbReference type="PANTHER" id="PTHR40077">
    <property type="entry name" value="MEMBRANE PROTEIN-RELATED"/>
    <property type="match status" value="1"/>
</dbReference>
<keyword evidence="3 6" id="KW-0812">Transmembrane</keyword>
<evidence type="ECO:0000313" key="9">
    <source>
        <dbReference type="Proteomes" id="UP000032120"/>
    </source>
</evidence>
<organism evidence="8 9">
    <name type="scientific">Leucobacter komagatae</name>
    <dbReference type="NCBI Taxonomy" id="55969"/>
    <lineage>
        <taxon>Bacteria</taxon>
        <taxon>Bacillati</taxon>
        <taxon>Actinomycetota</taxon>
        <taxon>Actinomycetes</taxon>
        <taxon>Micrococcales</taxon>
        <taxon>Microbacteriaceae</taxon>
        <taxon>Leucobacter</taxon>
    </lineage>
</organism>
<dbReference type="NCBIfam" id="TIGR03954">
    <property type="entry name" value="integ_memb_HG"/>
    <property type="match status" value="1"/>
</dbReference>
<dbReference type="AlphaFoldDB" id="A0A0D0HYQ2"/>
<evidence type="ECO:0000256" key="3">
    <source>
        <dbReference type="ARBA" id="ARBA00022692"/>
    </source>
</evidence>
<feature type="transmembrane region" description="Helical" evidence="6">
    <location>
        <begin position="43"/>
        <end position="64"/>
    </location>
</feature>
<dbReference type="Pfam" id="PF12823">
    <property type="entry name" value="DUF3817"/>
    <property type="match status" value="1"/>
</dbReference>
<feature type="domain" description="DUF3817" evidence="7">
    <location>
        <begin position="10"/>
        <end position="95"/>
    </location>
</feature>
<gene>
    <name evidence="8" type="ORF">SD72_07085</name>
</gene>
<evidence type="ECO:0000256" key="5">
    <source>
        <dbReference type="ARBA" id="ARBA00023136"/>
    </source>
</evidence>
<dbReference type="EMBL" id="JXSQ01000007">
    <property type="protein sequence ID" value="KIP52726.1"/>
    <property type="molecule type" value="Genomic_DNA"/>
</dbReference>
<protein>
    <submittedName>
        <fullName evidence="8">Membrane protein</fullName>
    </submittedName>
</protein>
<keyword evidence="9" id="KW-1185">Reference proteome</keyword>
<dbReference type="InterPro" id="IPR023845">
    <property type="entry name" value="DUF3817_TM"/>
</dbReference>
<evidence type="ECO:0000256" key="2">
    <source>
        <dbReference type="ARBA" id="ARBA00022475"/>
    </source>
</evidence>
<sequence length="155" mass="16941">MESTMTPRNLFRLFATAEVITWAGLIAALILRATGVTDGAVRIAGGIHGFIFLAYGVTTVFVWVNQRWRVGTGITGLLLAVVPFATYPFERSLDRRGLLAGPWRLRPGGDAPAGFVEHVQAWILRRPILAITLIVILIVLVFVTLLWLGPPIPKG</sequence>
<evidence type="ECO:0000256" key="4">
    <source>
        <dbReference type="ARBA" id="ARBA00022989"/>
    </source>
</evidence>
<evidence type="ECO:0000256" key="1">
    <source>
        <dbReference type="ARBA" id="ARBA00004651"/>
    </source>
</evidence>
<dbReference type="GO" id="GO:0005886">
    <property type="term" value="C:plasma membrane"/>
    <property type="evidence" value="ECO:0007669"/>
    <property type="project" value="UniProtKB-SubCell"/>
</dbReference>
<accession>A0A0D0HYQ2</accession>
<feature type="transmembrane region" description="Helical" evidence="6">
    <location>
        <begin position="128"/>
        <end position="149"/>
    </location>
</feature>
<evidence type="ECO:0000256" key="6">
    <source>
        <dbReference type="SAM" id="Phobius"/>
    </source>
</evidence>
<proteinExistence type="predicted"/>
<dbReference type="PANTHER" id="PTHR40077:SF1">
    <property type="entry name" value="MEMBRANE PROTEIN"/>
    <property type="match status" value="1"/>
</dbReference>
<feature type="transmembrane region" description="Helical" evidence="6">
    <location>
        <begin position="70"/>
        <end position="89"/>
    </location>
</feature>